<keyword evidence="6 11" id="KW-0371">Homeobox</keyword>
<dbReference type="RefSeq" id="XP_002432397.1">
    <property type="nucleotide sequence ID" value="XM_002432352.1"/>
</dbReference>
<protein>
    <submittedName>
        <fullName evidence="11 12">Lim homeobox protein, putative</fullName>
    </submittedName>
</protein>
<evidence type="ECO:0000256" key="1">
    <source>
        <dbReference type="ARBA" id="ARBA00004123"/>
    </source>
</evidence>
<dbReference type="STRING" id="121224.E0W1S7"/>
<dbReference type="VEuPathDB" id="VectorBase:PHUM582340"/>
<dbReference type="PANTHER" id="PTHR24208">
    <property type="entry name" value="LIM/HOMEOBOX PROTEIN LHX"/>
    <property type="match status" value="1"/>
</dbReference>
<accession>E0W1S7</accession>
<dbReference type="GO" id="GO:0000977">
    <property type="term" value="F:RNA polymerase II transcription regulatory region sequence-specific DNA binding"/>
    <property type="evidence" value="ECO:0007669"/>
    <property type="project" value="TreeGrafter"/>
</dbReference>
<evidence type="ECO:0000313" key="11">
    <source>
        <dbReference type="EMBL" id="EEB19659.1"/>
    </source>
</evidence>
<dbReference type="KEGG" id="phu:Phum_PHUM582340"/>
<feature type="region of interest" description="Disordered" evidence="9">
    <location>
        <begin position="1"/>
        <end position="35"/>
    </location>
</feature>
<feature type="compositionally biased region" description="Low complexity" evidence="9">
    <location>
        <begin position="263"/>
        <end position="273"/>
    </location>
</feature>
<dbReference type="SMART" id="SM00132">
    <property type="entry name" value="LIM"/>
    <property type="match status" value="1"/>
</dbReference>
<sequence length="340" mass="36932">MISKRKQQHQPERYVGPSAYDPSRDLSPNLPVDNKSSMGEVVEQYTANSLNPNNNSCGSGGGGGGVVDIGSGSSNNNNNSCSVLSCNFRHVGPTTSNFDLTHATECLNYAGSKNSSFAIATTTTTTRFDQKIIHYPTRTTCSPPSMISQFDVVPKINNNSSAGNKQKTPSPGCYTSFKSPSPNCFNKLKKPSSPNSCAFNTNVLVVDELKPNFEYVKFKNNNNNNNTTNANNNNIAGVCHSDYQNFQPKLEKLPTPTTPPTPLSSSGAAAPPTTTITEEPGIVDCAGCGRKISDRFYLSAVDRKWHATCLQCCQCRIALDGEITCFTRHGNIYCKKDYYR</sequence>
<dbReference type="GO" id="GO:0046872">
    <property type="term" value="F:metal ion binding"/>
    <property type="evidence" value="ECO:0007669"/>
    <property type="project" value="UniProtKB-KW"/>
</dbReference>
<reference evidence="12" key="3">
    <citation type="submission" date="2020-05" db="UniProtKB">
        <authorList>
            <consortium name="EnsemblMetazoa"/>
        </authorList>
    </citation>
    <scope>IDENTIFICATION</scope>
    <source>
        <strain evidence="12">USDA</strain>
    </source>
</reference>
<proteinExistence type="predicted"/>
<keyword evidence="7" id="KW-0539">Nucleus</keyword>
<evidence type="ECO:0000256" key="2">
    <source>
        <dbReference type="ARBA" id="ARBA00022723"/>
    </source>
</evidence>
<dbReference type="GO" id="GO:0005634">
    <property type="term" value="C:nucleus"/>
    <property type="evidence" value="ECO:0007669"/>
    <property type="project" value="UniProtKB-SubCell"/>
</dbReference>
<dbReference type="InterPro" id="IPR050453">
    <property type="entry name" value="LIM_Homeobox_TF"/>
</dbReference>
<dbReference type="PROSITE" id="PS50023">
    <property type="entry name" value="LIM_DOMAIN_2"/>
    <property type="match status" value="1"/>
</dbReference>
<name>E0W1S7_PEDHC</name>
<evidence type="ECO:0000256" key="5">
    <source>
        <dbReference type="ARBA" id="ARBA00023125"/>
    </source>
</evidence>
<dbReference type="HOGENOM" id="CLU_817119_0_0_1"/>
<feature type="domain" description="LIM zinc-binding" evidence="10">
    <location>
        <begin position="283"/>
        <end position="340"/>
    </location>
</feature>
<dbReference type="AlphaFoldDB" id="E0W1S7"/>
<gene>
    <name evidence="12" type="primary">8232483</name>
    <name evidence="11" type="ORF">Phum_PHUM582340</name>
</gene>
<dbReference type="EMBL" id="DS235873">
    <property type="protein sequence ID" value="EEB19659.1"/>
    <property type="molecule type" value="Genomic_DNA"/>
</dbReference>
<evidence type="ECO:0000256" key="8">
    <source>
        <dbReference type="PROSITE-ProRule" id="PRU00125"/>
    </source>
</evidence>
<dbReference type="Gene3D" id="2.10.110.10">
    <property type="entry name" value="Cysteine Rich Protein"/>
    <property type="match status" value="1"/>
</dbReference>
<keyword evidence="4 8" id="KW-0440">LIM domain</keyword>
<reference evidence="11" key="1">
    <citation type="submission" date="2007-04" db="EMBL/GenBank/DDBJ databases">
        <title>Annotation of Pediculus humanus corporis strain USDA.</title>
        <authorList>
            <person name="Kirkness E."/>
            <person name="Hannick L."/>
            <person name="Hass B."/>
            <person name="Bruggner R."/>
            <person name="Lawson D."/>
            <person name="Bidwell S."/>
            <person name="Joardar V."/>
            <person name="Caler E."/>
            <person name="Walenz B."/>
            <person name="Inman J."/>
            <person name="Schobel S."/>
            <person name="Galinsky K."/>
            <person name="Amedeo P."/>
            <person name="Strausberg R."/>
        </authorList>
    </citation>
    <scope>NUCLEOTIDE SEQUENCE</scope>
    <source>
        <strain evidence="11">USDA</strain>
    </source>
</reference>
<evidence type="ECO:0000256" key="4">
    <source>
        <dbReference type="ARBA" id="ARBA00023038"/>
    </source>
</evidence>
<reference evidence="11" key="2">
    <citation type="submission" date="2007-04" db="EMBL/GenBank/DDBJ databases">
        <title>The genome of the human body louse.</title>
        <authorList>
            <consortium name="The Human Body Louse Genome Consortium"/>
            <person name="Kirkness E."/>
            <person name="Walenz B."/>
            <person name="Hass B."/>
            <person name="Bruggner R."/>
            <person name="Strausberg R."/>
        </authorList>
    </citation>
    <scope>NUCLEOTIDE SEQUENCE</scope>
    <source>
        <strain evidence="11">USDA</strain>
    </source>
</reference>
<evidence type="ECO:0000256" key="6">
    <source>
        <dbReference type="ARBA" id="ARBA00023155"/>
    </source>
</evidence>
<evidence type="ECO:0000313" key="12">
    <source>
        <dbReference type="EnsemblMetazoa" id="PHUM582340-PA"/>
    </source>
</evidence>
<evidence type="ECO:0000256" key="7">
    <source>
        <dbReference type="ARBA" id="ARBA00023242"/>
    </source>
</evidence>
<dbReference type="PANTHER" id="PTHR24208:SF168">
    <property type="entry name" value="PROTEIN APTEROUS"/>
    <property type="match status" value="1"/>
</dbReference>
<comment type="subcellular location">
    <subcellularLocation>
        <location evidence="1">Nucleus</location>
    </subcellularLocation>
</comment>
<evidence type="ECO:0000256" key="3">
    <source>
        <dbReference type="ARBA" id="ARBA00022833"/>
    </source>
</evidence>
<dbReference type="FunFam" id="2.10.110.10:FF:000033">
    <property type="entry name" value="LIM/homeobox protein Lhx9 isoform X2"/>
    <property type="match status" value="1"/>
</dbReference>
<keyword evidence="2 8" id="KW-0479">Metal-binding</keyword>
<dbReference type="OrthoDB" id="8196387at2759"/>
<dbReference type="GeneID" id="8232483"/>
<dbReference type="Proteomes" id="UP000009046">
    <property type="component" value="Unassembled WGS sequence"/>
</dbReference>
<evidence type="ECO:0000256" key="9">
    <source>
        <dbReference type="SAM" id="MobiDB-lite"/>
    </source>
</evidence>
<dbReference type="InParanoid" id="E0W1S7"/>
<dbReference type="EMBL" id="AAZO01007089">
    <property type="status" value="NOT_ANNOTATED_CDS"/>
    <property type="molecule type" value="Genomic_DNA"/>
</dbReference>
<dbReference type="CDD" id="cd09369">
    <property type="entry name" value="LIM1_Lhx2_Lhx9"/>
    <property type="match status" value="1"/>
</dbReference>
<evidence type="ECO:0000259" key="10">
    <source>
        <dbReference type="PROSITE" id="PS50023"/>
    </source>
</evidence>
<organism>
    <name type="scientific">Pediculus humanus subsp. corporis</name>
    <name type="common">Body louse</name>
    <dbReference type="NCBI Taxonomy" id="121224"/>
    <lineage>
        <taxon>Eukaryota</taxon>
        <taxon>Metazoa</taxon>
        <taxon>Ecdysozoa</taxon>
        <taxon>Arthropoda</taxon>
        <taxon>Hexapoda</taxon>
        <taxon>Insecta</taxon>
        <taxon>Pterygota</taxon>
        <taxon>Neoptera</taxon>
        <taxon>Paraneoptera</taxon>
        <taxon>Psocodea</taxon>
        <taxon>Troctomorpha</taxon>
        <taxon>Phthiraptera</taxon>
        <taxon>Anoplura</taxon>
        <taxon>Pediculidae</taxon>
        <taxon>Pediculus</taxon>
    </lineage>
</organism>
<keyword evidence="13" id="KW-1185">Reference proteome</keyword>
<keyword evidence="3 8" id="KW-0862">Zinc</keyword>
<dbReference type="GO" id="GO:0030182">
    <property type="term" value="P:neuron differentiation"/>
    <property type="evidence" value="ECO:0007669"/>
    <property type="project" value="TreeGrafter"/>
</dbReference>
<dbReference type="GO" id="GO:0000981">
    <property type="term" value="F:DNA-binding transcription factor activity, RNA polymerase II-specific"/>
    <property type="evidence" value="ECO:0007669"/>
    <property type="project" value="TreeGrafter"/>
</dbReference>
<dbReference type="EnsemblMetazoa" id="PHUM582340-RA">
    <property type="protein sequence ID" value="PHUM582340-PA"/>
    <property type="gene ID" value="PHUM582340"/>
</dbReference>
<dbReference type="Pfam" id="PF00412">
    <property type="entry name" value="LIM"/>
    <property type="match status" value="1"/>
</dbReference>
<keyword evidence="5" id="KW-0238">DNA-binding</keyword>
<dbReference type="CTD" id="8232483"/>
<feature type="region of interest" description="Disordered" evidence="9">
    <location>
        <begin position="252"/>
        <end position="273"/>
    </location>
</feature>
<dbReference type="SUPFAM" id="SSF57716">
    <property type="entry name" value="Glucocorticoid receptor-like (DNA-binding domain)"/>
    <property type="match status" value="2"/>
</dbReference>
<dbReference type="InterPro" id="IPR001781">
    <property type="entry name" value="Znf_LIM"/>
</dbReference>
<dbReference type="PROSITE" id="PS00478">
    <property type="entry name" value="LIM_DOMAIN_1"/>
    <property type="match status" value="1"/>
</dbReference>
<evidence type="ECO:0000313" key="13">
    <source>
        <dbReference type="Proteomes" id="UP000009046"/>
    </source>
</evidence>
<dbReference type="eggNOG" id="KOG0490">
    <property type="taxonomic scope" value="Eukaryota"/>
</dbReference>